<dbReference type="GO" id="GO:0003676">
    <property type="term" value="F:nucleic acid binding"/>
    <property type="evidence" value="ECO:0007669"/>
    <property type="project" value="InterPro"/>
</dbReference>
<accession>A0A0R2ARK5</accession>
<reference evidence="2 3" key="1">
    <citation type="journal article" date="2015" name="Genome Announc.">
        <title>Expanding the biotechnology potential of lactobacilli through comparative genomics of 213 strains and associated genera.</title>
        <authorList>
            <person name="Sun Z."/>
            <person name="Harris H.M."/>
            <person name="McCann A."/>
            <person name="Guo C."/>
            <person name="Argimon S."/>
            <person name="Zhang W."/>
            <person name="Yang X."/>
            <person name="Jeffery I.B."/>
            <person name="Cooney J.C."/>
            <person name="Kagawa T.F."/>
            <person name="Liu W."/>
            <person name="Song Y."/>
            <person name="Salvetti E."/>
            <person name="Wrobel A."/>
            <person name="Rasinkangas P."/>
            <person name="Parkhill J."/>
            <person name="Rea M.C."/>
            <person name="O'Sullivan O."/>
            <person name="Ritari J."/>
            <person name="Douillard F.P."/>
            <person name="Paul Ross R."/>
            <person name="Yang R."/>
            <person name="Briner A.E."/>
            <person name="Felis G.E."/>
            <person name="de Vos W.M."/>
            <person name="Barrangou R."/>
            <person name="Klaenhammer T.R."/>
            <person name="Caufield P.W."/>
            <person name="Cui Y."/>
            <person name="Zhang H."/>
            <person name="O'Toole P.W."/>
        </authorList>
    </citation>
    <scope>NUCLEOTIDE SEQUENCE [LARGE SCALE GENOMIC DNA]</scope>
    <source>
        <strain evidence="2 3">DSM 23829</strain>
    </source>
</reference>
<dbReference type="SMART" id="SM00892">
    <property type="entry name" value="Endonuclease_NS"/>
    <property type="match status" value="1"/>
</dbReference>
<proteinExistence type="predicted"/>
<dbReference type="STRING" id="1423781.FD06_GL000111"/>
<dbReference type="GO" id="GO:0016787">
    <property type="term" value="F:hydrolase activity"/>
    <property type="evidence" value="ECO:0007669"/>
    <property type="project" value="InterPro"/>
</dbReference>
<keyword evidence="3" id="KW-1185">Reference proteome</keyword>
<dbReference type="GO" id="GO:0046872">
    <property type="term" value="F:metal ion binding"/>
    <property type="evidence" value="ECO:0007669"/>
    <property type="project" value="InterPro"/>
</dbReference>
<organism evidence="2 3">
    <name type="scientific">Apilactobacillus ozensis DSM 23829 = JCM 17196</name>
    <dbReference type="NCBI Taxonomy" id="1423781"/>
    <lineage>
        <taxon>Bacteria</taxon>
        <taxon>Bacillati</taxon>
        <taxon>Bacillota</taxon>
        <taxon>Bacilli</taxon>
        <taxon>Lactobacillales</taxon>
        <taxon>Lactobacillaceae</taxon>
        <taxon>Apilactobacillus</taxon>
    </lineage>
</organism>
<comment type="caution">
    <text evidence="2">The sequence shown here is derived from an EMBL/GenBank/DDBJ whole genome shotgun (WGS) entry which is preliminary data.</text>
</comment>
<name>A0A0R2ARK5_9LACO</name>
<sequence>MEENKMKKISNAIFVTLAMILLVGCSNKQNDKKTSSSNVNLSELNYNSGDKAYVELNGNHANLKTSDWKYNHVDYANLDDLNRTSSANVGYLEKRNLANSALRTRQYVYPTAWHQKMVNREAIINRGHLIAYSISGGINSDGQYQNRHQTGDQNNLKNLFTQTAFSNQKVQTIYEAKVRNALRDNKKVIFYAKPIFRGNELMARGINLQALSTDKSLDFNVYIFNVQPGISFDYETGRSRIDRNMQVPTPEGAPSFNNKNYHLNRSYNHHYTHYHK</sequence>
<evidence type="ECO:0000313" key="2">
    <source>
        <dbReference type="EMBL" id="KRM69944.1"/>
    </source>
</evidence>
<dbReference type="PROSITE" id="PS51257">
    <property type="entry name" value="PROKAR_LIPOPROTEIN"/>
    <property type="match status" value="1"/>
</dbReference>
<dbReference type="PATRIC" id="fig|1423781.4.peg.112"/>
<dbReference type="Pfam" id="PF13930">
    <property type="entry name" value="Endonuclea_NS_2"/>
    <property type="match status" value="1"/>
</dbReference>
<gene>
    <name evidence="2" type="ORF">FD06_GL000111</name>
</gene>
<dbReference type="EMBL" id="AYYQ01000001">
    <property type="protein sequence ID" value="KRM69944.1"/>
    <property type="molecule type" value="Genomic_DNA"/>
</dbReference>
<evidence type="ECO:0000313" key="3">
    <source>
        <dbReference type="Proteomes" id="UP000052012"/>
    </source>
</evidence>
<feature type="domain" description="DNA/RNA non-specific endonuclease/pyrophosphatase/phosphodiesterase" evidence="1">
    <location>
        <begin position="67"/>
        <end position="241"/>
    </location>
</feature>
<dbReference type="Proteomes" id="UP000052012">
    <property type="component" value="Unassembled WGS sequence"/>
</dbReference>
<evidence type="ECO:0000259" key="1">
    <source>
        <dbReference type="SMART" id="SM00892"/>
    </source>
</evidence>
<protein>
    <submittedName>
        <fullName evidence="2">DNA-entry nuclease</fullName>
    </submittedName>
</protein>
<dbReference type="AlphaFoldDB" id="A0A0R2ARK5"/>
<dbReference type="InterPro" id="IPR001604">
    <property type="entry name" value="Endo_G_ENPP1-like_dom"/>
</dbReference>
<dbReference type="Gene3D" id="3.40.570.10">
    <property type="entry name" value="Extracellular Endonuclease, subunit A"/>
    <property type="match status" value="1"/>
</dbReference>
<dbReference type="InterPro" id="IPR044929">
    <property type="entry name" value="DNA/RNA_non-sp_Endonuclease_sf"/>
</dbReference>
<dbReference type="InterPro" id="IPR044927">
    <property type="entry name" value="Endonuclea_NS_2"/>
</dbReference>